<dbReference type="PANTHER" id="PTHR43539">
    <property type="entry name" value="FLAVIN-BINDING MONOOXYGENASE-LIKE PROTEIN (AFU_ORTHOLOGUE AFUA_4G09220)"/>
    <property type="match status" value="1"/>
</dbReference>
<keyword evidence="1 2" id="KW-0560">Oxidoreductase</keyword>
<dbReference type="InterPro" id="IPR050982">
    <property type="entry name" value="Auxin_biosynth/cation_transpt"/>
</dbReference>
<reference evidence="3" key="2">
    <citation type="submission" date="2016-04" db="EMBL/GenBank/DDBJ databases">
        <title>Complete Genome and Plasmid Sequences for Rhodococcus fascians D188 and Draft Sequences for Rhodococcus spp. Isolates PBTS 1 and PBTS 2.</title>
        <authorList>
            <person name="Stamer R."/>
            <person name="Vereecke D."/>
            <person name="Zhang Y."/>
            <person name="Schilkey F."/>
            <person name="Devitt N."/>
            <person name="Randall J."/>
        </authorList>
    </citation>
    <scope>NUCLEOTIDE SEQUENCE [LARGE SCALE GENOMIC DNA]</scope>
    <source>
        <strain evidence="3">PBTS2</strain>
    </source>
</reference>
<dbReference type="AlphaFoldDB" id="A0A143QL75"/>
<dbReference type="PRINTS" id="PR00368">
    <property type="entry name" value="FADPNR"/>
</dbReference>
<dbReference type="SUPFAM" id="SSF51905">
    <property type="entry name" value="FAD/NAD(P)-binding domain"/>
    <property type="match status" value="2"/>
</dbReference>
<accession>A0A143QL75</accession>
<protein>
    <submittedName>
        <fullName evidence="2">Putative oxidoreductase CzcO</fullName>
        <ecNumber evidence="2">1.-.-.-</ecNumber>
    </submittedName>
</protein>
<sequence>MNTEVVVIGGGQAGLAAGYYLRRAGLDFVILDNQTHAGGSWQDYWPSLHLFSPAEYSRLPGWPMPAWHSGFPPASHVVDYLRAYEKKYDLPVQRPVDVKSVHRTTEGYRVDTDGESYGAAAVVSATGMWSRPFWPSYPGMREFGGTQLHAADYRTPDQFVGKRVGIVGGGNSAAQILAEISTVAQTLWFTNREPRFLPDDVDGRVLFDVASDRSRTLAAGGPDTGGVAGLGDIVMVPPVREARDRGVLHARPMFTAITTDGVTDGHTTEKLDVILWCTGFRPSLRHLQPLHLHTEGSGIVLDSNHVRGEPTLVFLGYGDWTGPASATLIGVGRTARAAVDTLVRRGKVDQS</sequence>
<dbReference type="KEGG" id="rhs:A3Q41_01929"/>
<dbReference type="GO" id="GO:0050660">
    <property type="term" value="F:flavin adenine dinucleotide binding"/>
    <property type="evidence" value="ECO:0007669"/>
    <property type="project" value="TreeGrafter"/>
</dbReference>
<organism evidence="2 3">
    <name type="scientific">Rhodococcoides fascians</name>
    <name type="common">Rhodococcus fascians</name>
    <dbReference type="NCBI Taxonomy" id="1828"/>
    <lineage>
        <taxon>Bacteria</taxon>
        <taxon>Bacillati</taxon>
        <taxon>Actinomycetota</taxon>
        <taxon>Actinomycetes</taxon>
        <taxon>Mycobacteriales</taxon>
        <taxon>Nocardiaceae</taxon>
        <taxon>Rhodococcoides</taxon>
    </lineage>
</organism>
<evidence type="ECO:0000256" key="1">
    <source>
        <dbReference type="ARBA" id="ARBA00023002"/>
    </source>
</evidence>
<proteinExistence type="predicted"/>
<name>A0A143QL75_RHOFA</name>
<keyword evidence="3" id="KW-1185">Reference proteome</keyword>
<reference evidence="2 3" key="1">
    <citation type="journal article" date="2016" name="Genome Announc.">
        <title>Complete Genome and Plasmid Sequences for Rhodococcus fascians D188 and Draft Sequences for Rhodococcus Isolates PBTS 1 and PBTS 2.</title>
        <authorList>
            <person name="Stamler R.A."/>
            <person name="Vereecke D."/>
            <person name="Zhang Y."/>
            <person name="Schilkey F."/>
            <person name="Devitt N."/>
            <person name="Randall J.J."/>
        </authorList>
    </citation>
    <scope>NUCLEOTIDE SEQUENCE [LARGE SCALE GENOMIC DNA]</scope>
    <source>
        <strain evidence="2 3">PBTS2</strain>
    </source>
</reference>
<dbReference type="PATRIC" id="fig|1653479.3.peg.1951"/>
<dbReference type="NCBIfam" id="NF040505">
    <property type="entry name" value="ArsO_flavin_mono"/>
    <property type="match status" value="1"/>
</dbReference>
<dbReference type="EMBL" id="CP015220">
    <property type="protein sequence ID" value="AMY23232.1"/>
    <property type="molecule type" value="Genomic_DNA"/>
</dbReference>
<dbReference type="EC" id="1.-.-.-" evidence="2"/>
<dbReference type="PANTHER" id="PTHR43539:SF78">
    <property type="entry name" value="FLAVIN-CONTAINING MONOOXYGENASE"/>
    <property type="match status" value="1"/>
</dbReference>
<gene>
    <name evidence="2" type="primary">czcO_2</name>
    <name evidence="2" type="ORF">A3Q41_01929</name>
</gene>
<dbReference type="GO" id="GO:0004497">
    <property type="term" value="F:monooxygenase activity"/>
    <property type="evidence" value="ECO:0007669"/>
    <property type="project" value="TreeGrafter"/>
</dbReference>
<evidence type="ECO:0000313" key="3">
    <source>
        <dbReference type="Proteomes" id="UP000076038"/>
    </source>
</evidence>
<dbReference type="Proteomes" id="UP000076038">
    <property type="component" value="Chromosome"/>
</dbReference>
<dbReference type="InterPro" id="IPR036188">
    <property type="entry name" value="FAD/NAD-bd_sf"/>
</dbReference>
<evidence type="ECO:0000313" key="2">
    <source>
        <dbReference type="EMBL" id="AMY23232.1"/>
    </source>
</evidence>
<dbReference type="Pfam" id="PF13738">
    <property type="entry name" value="Pyr_redox_3"/>
    <property type="match status" value="1"/>
</dbReference>
<dbReference type="OrthoDB" id="178899at2"/>
<dbReference type="RefSeq" id="WP_048317872.1">
    <property type="nucleotide sequence ID" value="NZ_CP015220.1"/>
</dbReference>
<dbReference type="Gene3D" id="3.50.50.60">
    <property type="entry name" value="FAD/NAD(P)-binding domain"/>
    <property type="match status" value="1"/>
</dbReference>
<dbReference type="PRINTS" id="PR00469">
    <property type="entry name" value="PNDRDTASEII"/>
</dbReference>